<evidence type="ECO:0000256" key="1">
    <source>
        <dbReference type="SAM" id="MobiDB-lite"/>
    </source>
</evidence>
<feature type="region of interest" description="Disordered" evidence="1">
    <location>
        <begin position="73"/>
        <end position="107"/>
    </location>
</feature>
<dbReference type="EMBL" id="SRRM01000002">
    <property type="protein sequence ID" value="TKY90396.1"/>
    <property type="molecule type" value="Genomic_DNA"/>
</dbReference>
<dbReference type="RefSeq" id="XP_029742381.1">
    <property type="nucleotide sequence ID" value="XM_029880995.1"/>
</dbReference>
<keyword evidence="2" id="KW-0472">Membrane</keyword>
<keyword evidence="2" id="KW-1133">Transmembrane helix</keyword>
<sequence>MQLVFSTGPRAIAAAAYGDRFKVPLAVGMLLANVLVVLSGWVAASPVPATTGVSLGPPAPVMISEASSALRKLREGSRVAQHGDGNKVEGEQHALERRSAAAGGTSAQPYPGTLPLVPLYGDSLLVHPAVVESNQVRLAPQKPQPADNGAIPAGDWRLFLSAQF</sequence>
<gene>
    <name evidence="3" type="ORF">EX895_000394</name>
</gene>
<feature type="compositionally biased region" description="Basic and acidic residues" evidence="1">
    <location>
        <begin position="84"/>
        <end position="99"/>
    </location>
</feature>
<evidence type="ECO:0000256" key="2">
    <source>
        <dbReference type="SAM" id="Phobius"/>
    </source>
</evidence>
<dbReference type="KEGG" id="sgra:EX895_000394"/>
<keyword evidence="4" id="KW-1185">Reference proteome</keyword>
<proteinExistence type="predicted"/>
<reference evidence="3 4" key="1">
    <citation type="submission" date="2019-05" db="EMBL/GenBank/DDBJ databases">
        <title>Sporisorium graminicola CBS 10092 draft sequencing and annotation.</title>
        <authorList>
            <person name="Solano-Gonzalez S."/>
            <person name="Caddick M.X."/>
            <person name="Darby A."/>
        </authorList>
    </citation>
    <scope>NUCLEOTIDE SEQUENCE [LARGE SCALE GENOMIC DNA]</scope>
    <source>
        <strain evidence="3 4">CBS 10092</strain>
    </source>
</reference>
<protein>
    <submittedName>
        <fullName evidence="3">Uncharacterized protein</fullName>
    </submittedName>
</protein>
<evidence type="ECO:0000313" key="4">
    <source>
        <dbReference type="Proteomes" id="UP000306050"/>
    </source>
</evidence>
<evidence type="ECO:0000313" key="3">
    <source>
        <dbReference type="EMBL" id="TKY90396.1"/>
    </source>
</evidence>
<dbReference type="GeneID" id="40723289"/>
<comment type="caution">
    <text evidence="3">The sequence shown here is derived from an EMBL/GenBank/DDBJ whole genome shotgun (WGS) entry which is preliminary data.</text>
</comment>
<feature type="transmembrane region" description="Helical" evidence="2">
    <location>
        <begin position="21"/>
        <end position="44"/>
    </location>
</feature>
<accession>A0A4U7L107</accession>
<dbReference type="AlphaFoldDB" id="A0A4U7L107"/>
<organism evidence="3 4">
    <name type="scientific">Sporisorium graminicola</name>
    <dbReference type="NCBI Taxonomy" id="280036"/>
    <lineage>
        <taxon>Eukaryota</taxon>
        <taxon>Fungi</taxon>
        <taxon>Dikarya</taxon>
        <taxon>Basidiomycota</taxon>
        <taxon>Ustilaginomycotina</taxon>
        <taxon>Ustilaginomycetes</taxon>
        <taxon>Ustilaginales</taxon>
        <taxon>Ustilaginaceae</taxon>
        <taxon>Sporisorium</taxon>
    </lineage>
</organism>
<keyword evidence="2" id="KW-0812">Transmembrane</keyword>
<dbReference type="Proteomes" id="UP000306050">
    <property type="component" value="Chromosome SGRAM_1"/>
</dbReference>
<name>A0A4U7L107_9BASI</name>